<proteinExistence type="inferred from homology"/>
<evidence type="ECO:0000256" key="1">
    <source>
        <dbReference type="ARBA" id="ARBA00010833"/>
    </source>
</evidence>
<evidence type="ECO:0000256" key="3">
    <source>
        <dbReference type="ARBA" id="ARBA00023295"/>
    </source>
</evidence>
<dbReference type="InterPro" id="IPR054491">
    <property type="entry name" value="MGH1-like_GH"/>
</dbReference>
<keyword evidence="2" id="KW-0378">Hydrolase</keyword>
<keyword evidence="6" id="KW-1185">Reference proteome</keyword>
<dbReference type="PANTHER" id="PTHR10412">
    <property type="entry name" value="MANNOSYL-OLIGOSACCHARIDE GLUCOSIDASE"/>
    <property type="match status" value="1"/>
</dbReference>
<feature type="domain" description="Mannosylglycerate hydrolase MGH1-like glycoside hydrolase" evidence="4">
    <location>
        <begin position="259"/>
        <end position="564"/>
    </location>
</feature>
<dbReference type="Gene3D" id="1.50.10.10">
    <property type="match status" value="1"/>
</dbReference>
<dbReference type="GO" id="GO:0004573">
    <property type="term" value="F:Glc3Man9GlcNAc2 oligosaccharide glucosidase activity"/>
    <property type="evidence" value="ECO:0007669"/>
    <property type="project" value="InterPro"/>
</dbReference>
<dbReference type="EMBL" id="RKLY01000014">
    <property type="protein sequence ID" value="TGD23222.1"/>
    <property type="molecule type" value="Genomic_DNA"/>
</dbReference>
<name>A0A4Z0JJG6_9LACO</name>
<gene>
    <name evidence="5" type="ORF">EGT49_06845</name>
</gene>
<evidence type="ECO:0000259" key="4">
    <source>
        <dbReference type="Pfam" id="PF22422"/>
    </source>
</evidence>
<dbReference type="Proteomes" id="UP000298021">
    <property type="component" value="Unassembled WGS sequence"/>
</dbReference>
<sequence>MFNLVGERNMNINLVPFSYRGAYMSIFRHDEKLWLQSLHGISKNNMDSLEILVTHDNKAIPFRIVENYTLLELKTDFGNVKICFDTAQKLVFYSQDNLGIRFEAHPKYNFEYSYKLGKKNAPYYIVNSYKNLTKYLIYTSTGSTNLSQSLSVDTTGSSKTANNSSIIDIKPALDDSSFLAVVQDIPTNMAKPVAEEINFETIAKIAAENFTSFAKQFKPVQPSLKHVQLDAIYTLWSAIVNPLGNLKESAIYASNNKFPGVWSWDHCFMALALAGVDDQLAWDQMKVIFDHQDQFGQLPGSVSDSTIRWNFSKPPIHAFTFQKMAQKEKFDQAQLRVIYQWIAKQVEFYLEFKDSNEDGICEYDHGNDSGQDNSTVFSSNTVVDSPDLSAYLIFAMNYLIKLSTQTNQVEKIEYWSKKKAILLAKFNNYFFDESPLPVAREMFTGKKITSQSLLPLVSLIISADLDKTKKQAIVDELKQHFITNFGVATEAIDSPLYQADAYWRGPIWGPSSVIVYEALKDAGETTLAKEIASKFCQTVKTYGFAENFDAKTGVGLRDKSFSWTASAFLYFANELDL</sequence>
<organism evidence="5 6">
    <name type="scientific">Companilactobacillus suantsaicola</name>
    <dbReference type="NCBI Taxonomy" id="2487723"/>
    <lineage>
        <taxon>Bacteria</taxon>
        <taxon>Bacillati</taxon>
        <taxon>Bacillota</taxon>
        <taxon>Bacilli</taxon>
        <taxon>Lactobacillales</taxon>
        <taxon>Lactobacillaceae</taxon>
        <taxon>Companilactobacillus</taxon>
    </lineage>
</organism>
<dbReference type="InterPro" id="IPR004888">
    <property type="entry name" value="Glycoside_hydrolase_63"/>
</dbReference>
<dbReference type="SUPFAM" id="SSF48208">
    <property type="entry name" value="Six-hairpin glycosidases"/>
    <property type="match status" value="1"/>
</dbReference>
<comment type="caution">
    <text evidence="5">The sequence shown here is derived from an EMBL/GenBank/DDBJ whole genome shotgun (WGS) entry which is preliminary data.</text>
</comment>
<evidence type="ECO:0000256" key="2">
    <source>
        <dbReference type="ARBA" id="ARBA00022801"/>
    </source>
</evidence>
<reference evidence="5 6" key="1">
    <citation type="submission" date="2018-10" db="EMBL/GenBank/DDBJ databases">
        <title>Lactobacillus sp. R7 and Lactobacillus sp. R19 isolated from fermented mustard green product of Taiwan.</title>
        <authorList>
            <person name="Lin S.-T."/>
        </authorList>
    </citation>
    <scope>NUCLEOTIDE SEQUENCE [LARGE SCALE GENOMIC DNA]</scope>
    <source>
        <strain evidence="5 6">BCRC 81127</strain>
    </source>
</reference>
<comment type="similarity">
    <text evidence="1">Belongs to the glycosyl hydrolase 63 family.</text>
</comment>
<dbReference type="GO" id="GO:0006487">
    <property type="term" value="P:protein N-linked glycosylation"/>
    <property type="evidence" value="ECO:0007669"/>
    <property type="project" value="TreeGrafter"/>
</dbReference>
<dbReference type="GO" id="GO:0009311">
    <property type="term" value="P:oligosaccharide metabolic process"/>
    <property type="evidence" value="ECO:0007669"/>
    <property type="project" value="InterPro"/>
</dbReference>
<dbReference type="Pfam" id="PF22422">
    <property type="entry name" value="MGH1-like_GH"/>
    <property type="match status" value="1"/>
</dbReference>
<dbReference type="AlphaFoldDB" id="A0A4Z0JJG6"/>
<protein>
    <recommendedName>
        <fullName evidence="4">Mannosylglycerate hydrolase MGH1-like glycoside hydrolase domain-containing protein</fullName>
    </recommendedName>
</protein>
<keyword evidence="3" id="KW-0326">Glycosidase</keyword>
<dbReference type="PANTHER" id="PTHR10412:SF11">
    <property type="entry name" value="MANNOSYL-OLIGOSACCHARIDE GLUCOSIDASE"/>
    <property type="match status" value="1"/>
</dbReference>
<dbReference type="InterPro" id="IPR008928">
    <property type="entry name" value="6-hairpin_glycosidase_sf"/>
</dbReference>
<accession>A0A4Z0JJG6</accession>
<dbReference type="InterPro" id="IPR012341">
    <property type="entry name" value="6hp_glycosidase-like_sf"/>
</dbReference>
<evidence type="ECO:0000313" key="5">
    <source>
        <dbReference type="EMBL" id="TGD23222.1"/>
    </source>
</evidence>
<evidence type="ECO:0000313" key="6">
    <source>
        <dbReference type="Proteomes" id="UP000298021"/>
    </source>
</evidence>
<dbReference type="OrthoDB" id="9798687at2"/>